<evidence type="ECO:0000313" key="12">
    <source>
        <dbReference type="Proteomes" id="UP000190027"/>
    </source>
</evidence>
<keyword evidence="4 8" id="KW-0812">Transmembrane</keyword>
<keyword evidence="6 8" id="KW-0472">Membrane</keyword>
<comment type="similarity">
    <text evidence="8">Belongs to the TonB-dependent receptor family.</text>
</comment>
<dbReference type="PANTHER" id="PTHR30069">
    <property type="entry name" value="TONB-DEPENDENT OUTER MEMBRANE RECEPTOR"/>
    <property type="match status" value="1"/>
</dbReference>
<keyword evidence="3 8" id="KW-1134">Transmembrane beta strand</keyword>
<dbReference type="PROSITE" id="PS52016">
    <property type="entry name" value="TONB_DEPENDENT_REC_3"/>
    <property type="match status" value="1"/>
</dbReference>
<evidence type="ECO:0000256" key="2">
    <source>
        <dbReference type="ARBA" id="ARBA00022448"/>
    </source>
</evidence>
<dbReference type="EMBL" id="FUYC01000005">
    <property type="protein sequence ID" value="SKA82047.1"/>
    <property type="molecule type" value="Genomic_DNA"/>
</dbReference>
<evidence type="ECO:0000256" key="4">
    <source>
        <dbReference type="ARBA" id="ARBA00022692"/>
    </source>
</evidence>
<dbReference type="Proteomes" id="UP000190027">
    <property type="component" value="Unassembled WGS sequence"/>
</dbReference>
<dbReference type="Gene3D" id="2.170.130.10">
    <property type="entry name" value="TonB-dependent receptor, plug domain"/>
    <property type="match status" value="1"/>
</dbReference>
<protein>
    <submittedName>
        <fullName evidence="11">Iron complex outermembrane recepter protein</fullName>
    </submittedName>
</protein>
<accession>A0A1T4WY11</accession>
<dbReference type="InterPro" id="IPR012910">
    <property type="entry name" value="Plug_dom"/>
</dbReference>
<keyword evidence="7 8" id="KW-0998">Cell outer membrane</keyword>
<dbReference type="Gene3D" id="2.40.170.20">
    <property type="entry name" value="TonB-dependent receptor, beta-barrel domain"/>
    <property type="match status" value="1"/>
</dbReference>
<dbReference type="SUPFAM" id="SSF56935">
    <property type="entry name" value="Porins"/>
    <property type="match status" value="1"/>
</dbReference>
<dbReference type="InterPro" id="IPR037066">
    <property type="entry name" value="Plug_dom_sf"/>
</dbReference>
<keyword evidence="12" id="KW-1185">Reference proteome</keyword>
<dbReference type="AlphaFoldDB" id="A0A1T4WY11"/>
<evidence type="ECO:0000256" key="3">
    <source>
        <dbReference type="ARBA" id="ARBA00022452"/>
    </source>
</evidence>
<keyword evidence="2 8" id="KW-0813">Transport</keyword>
<evidence type="ECO:0000256" key="1">
    <source>
        <dbReference type="ARBA" id="ARBA00004571"/>
    </source>
</evidence>
<dbReference type="InterPro" id="IPR036942">
    <property type="entry name" value="Beta-barrel_TonB_sf"/>
</dbReference>
<sequence length="653" mass="71663">MKKRKYWTGEGAPRRWKGRCGRNGLAALCCLMLLLIAAPAALAEEEGDELQLPAVDVVAKSVIEGNVVDGFGSTTTVVSREQIEALNAVDLPEALRRVPGVTISRHNHVGSWGGGEGGAVFIRGMGSSRPGSEIKTYIDGVPMYMGPWNHPLMDLLPVDAAESLEVAKGPQPQKYGNSLSAVNMRVKRHRGDGSATSLRMYAGSYGTMGESIEHEGGDEDFNYYLGQGYVRSDGHRKDSWGNKLGYYANLGFGLSDNWDLSVLALGTTNRSSDPGPDTAGGVSDGTYGTNAQLLSATLSHDHGLFDGEFKFFVNTGEGNWKDQAGTDDDCLNDFTFYGVRLKETAHPWQGADLTVGLDVDAWQSTIHFTYDNRADRYVNPDDYYLTMPYVSASQLIGDREGWFAQPSLGMRYYEHNEYDSETAPFAGLVFGYADTEAHVSVSRGVVYPGHDVIAAIWVPFGGAETLEAETTDHFEAGVSQRFGDMATADVTYFHDDGRNRYVVNAGAWSNVEKYDIHGWEFTLTLTPTDNFSVFAGLTTQETTPDDLPYAPATTLSGGFTWRFLEDFTLNMDCEYVDEMYAMSQARVNNAANLQEVDSHFVTNARVGWDFESEILGGGELYLAVENLLDEEYAYKPNYPMPGINGTIGLKLNF</sequence>
<evidence type="ECO:0000256" key="7">
    <source>
        <dbReference type="ARBA" id="ARBA00023237"/>
    </source>
</evidence>
<dbReference type="PANTHER" id="PTHR30069:SF29">
    <property type="entry name" value="HEMOGLOBIN AND HEMOGLOBIN-HAPTOGLOBIN-BINDING PROTEIN 1-RELATED"/>
    <property type="match status" value="1"/>
</dbReference>
<evidence type="ECO:0000256" key="9">
    <source>
        <dbReference type="SAM" id="SignalP"/>
    </source>
</evidence>
<dbReference type="STRING" id="1121449.SAMN02745704_01493"/>
<name>A0A1T4WY11_9BACT</name>
<comment type="subcellular location">
    <subcellularLocation>
        <location evidence="1 8">Cell outer membrane</location>
        <topology evidence="1 8">Multi-pass membrane protein</topology>
    </subcellularLocation>
</comment>
<dbReference type="GO" id="GO:0009279">
    <property type="term" value="C:cell outer membrane"/>
    <property type="evidence" value="ECO:0007669"/>
    <property type="project" value="UniProtKB-SubCell"/>
</dbReference>
<dbReference type="Pfam" id="PF07715">
    <property type="entry name" value="Plug"/>
    <property type="match status" value="1"/>
</dbReference>
<dbReference type="GO" id="GO:0015344">
    <property type="term" value="F:siderophore uptake transmembrane transporter activity"/>
    <property type="evidence" value="ECO:0007669"/>
    <property type="project" value="TreeGrafter"/>
</dbReference>
<feature type="signal peptide" evidence="9">
    <location>
        <begin position="1"/>
        <end position="43"/>
    </location>
</feature>
<dbReference type="GO" id="GO:0044718">
    <property type="term" value="P:siderophore transmembrane transport"/>
    <property type="evidence" value="ECO:0007669"/>
    <property type="project" value="TreeGrafter"/>
</dbReference>
<evidence type="ECO:0000259" key="10">
    <source>
        <dbReference type="Pfam" id="PF07715"/>
    </source>
</evidence>
<evidence type="ECO:0000256" key="5">
    <source>
        <dbReference type="ARBA" id="ARBA00022729"/>
    </source>
</evidence>
<organism evidence="11 12">
    <name type="scientific">Paucidesulfovibrio gracilis DSM 16080</name>
    <dbReference type="NCBI Taxonomy" id="1121449"/>
    <lineage>
        <taxon>Bacteria</taxon>
        <taxon>Pseudomonadati</taxon>
        <taxon>Thermodesulfobacteriota</taxon>
        <taxon>Desulfovibrionia</taxon>
        <taxon>Desulfovibrionales</taxon>
        <taxon>Desulfovibrionaceae</taxon>
        <taxon>Paucidesulfovibrio</taxon>
    </lineage>
</organism>
<gene>
    <name evidence="11" type="ORF">SAMN02745704_01493</name>
</gene>
<reference evidence="11 12" key="1">
    <citation type="submission" date="2017-02" db="EMBL/GenBank/DDBJ databases">
        <authorList>
            <person name="Peterson S.W."/>
        </authorList>
    </citation>
    <scope>NUCLEOTIDE SEQUENCE [LARGE SCALE GENOMIC DNA]</scope>
    <source>
        <strain evidence="11 12">DSM 16080</strain>
    </source>
</reference>
<evidence type="ECO:0000256" key="6">
    <source>
        <dbReference type="ARBA" id="ARBA00023136"/>
    </source>
</evidence>
<dbReference type="OrthoDB" id="98353at2"/>
<evidence type="ECO:0000256" key="8">
    <source>
        <dbReference type="PROSITE-ProRule" id="PRU01360"/>
    </source>
</evidence>
<feature type="domain" description="TonB-dependent receptor plug" evidence="10">
    <location>
        <begin position="73"/>
        <end position="178"/>
    </location>
</feature>
<proteinExistence type="inferred from homology"/>
<dbReference type="RefSeq" id="WP_078717063.1">
    <property type="nucleotide sequence ID" value="NZ_FUYC01000005.1"/>
</dbReference>
<keyword evidence="5 9" id="KW-0732">Signal</keyword>
<evidence type="ECO:0000313" key="11">
    <source>
        <dbReference type="EMBL" id="SKA82047.1"/>
    </source>
</evidence>
<feature type="chain" id="PRO_5013341130" evidence="9">
    <location>
        <begin position="44"/>
        <end position="653"/>
    </location>
</feature>
<dbReference type="InterPro" id="IPR039426">
    <property type="entry name" value="TonB-dep_rcpt-like"/>
</dbReference>